<dbReference type="KEGG" id="afla:FHG64_01675"/>
<gene>
    <name evidence="4" type="ORF">FHG64_01675</name>
</gene>
<dbReference type="AlphaFoldDB" id="A0A5B7X968"/>
<name>A0A5B7X968_9FLAO</name>
<accession>A0A5B7X968</accession>
<evidence type="ECO:0008006" key="6">
    <source>
        <dbReference type="Google" id="ProtNLM"/>
    </source>
</evidence>
<dbReference type="GO" id="GO:0005886">
    <property type="term" value="C:plasma membrane"/>
    <property type="evidence" value="ECO:0007669"/>
    <property type="project" value="UniProtKB-SubCell"/>
</dbReference>
<evidence type="ECO:0000256" key="2">
    <source>
        <dbReference type="ARBA" id="ARBA00022475"/>
    </source>
</evidence>
<dbReference type="SUPFAM" id="SSF101898">
    <property type="entry name" value="NHL repeat"/>
    <property type="match status" value="1"/>
</dbReference>
<keyword evidence="2" id="KW-1003">Cell membrane</keyword>
<organism evidence="4 5">
    <name type="scientific">Antarcticibacterium flavum</name>
    <dbReference type="NCBI Taxonomy" id="2058175"/>
    <lineage>
        <taxon>Bacteria</taxon>
        <taxon>Pseudomonadati</taxon>
        <taxon>Bacteroidota</taxon>
        <taxon>Flavobacteriia</taxon>
        <taxon>Flavobacteriales</taxon>
        <taxon>Flavobacteriaceae</taxon>
        <taxon>Antarcticibacterium</taxon>
    </lineage>
</organism>
<protein>
    <recommendedName>
        <fullName evidence="6">SdiA-regulated family protein</fullName>
    </recommendedName>
</protein>
<comment type="subcellular location">
    <subcellularLocation>
        <location evidence="1">Cell membrane</location>
    </subcellularLocation>
</comment>
<evidence type="ECO:0000256" key="3">
    <source>
        <dbReference type="ARBA" id="ARBA00023136"/>
    </source>
</evidence>
<dbReference type="InterPro" id="IPR009722">
    <property type="entry name" value="YjiK/CarP"/>
</dbReference>
<keyword evidence="5" id="KW-1185">Reference proteome</keyword>
<dbReference type="OrthoDB" id="5292493at2"/>
<evidence type="ECO:0000313" key="5">
    <source>
        <dbReference type="Proteomes" id="UP000309016"/>
    </source>
</evidence>
<dbReference type="Proteomes" id="UP000309016">
    <property type="component" value="Chromosome"/>
</dbReference>
<proteinExistence type="predicted"/>
<evidence type="ECO:0000256" key="1">
    <source>
        <dbReference type="ARBA" id="ARBA00004236"/>
    </source>
</evidence>
<dbReference type="Pfam" id="PF06977">
    <property type="entry name" value="SdiA-regulated"/>
    <property type="match status" value="1"/>
</dbReference>
<sequence>MTRIALGIVIAVLLVAAFIYFSFKSRPSTYIHPAAEEVEISQKWELPGELEEVSGIAWIGENQIAAVQDEEGIIFIYDLISSKIIREIPFGERGDYEGITLVDSTAYVLRSDGVLFEVKDFLEPNPQTKIHKTGLKRNLDAEGLCYDPRGNRLLIAIKDHTGKDFKPVYAFSLSGNNLEEEPALKINFDDPVFAILDQRRNHKVLRPSEINIHPVTGEYYILEGVIPKLLILDPQGNSKRLLVLDREQFPQAEGLTFSPNGDLYISNESNNQKPNILKVVLE</sequence>
<dbReference type="EMBL" id="CP040812">
    <property type="protein sequence ID" value="QCY71332.1"/>
    <property type="molecule type" value="Genomic_DNA"/>
</dbReference>
<reference evidence="4 5" key="1">
    <citation type="submission" date="2019-06" db="EMBL/GenBank/DDBJ databases">
        <title>Complete genome sequence of Antarcticibacterium flavum KCTC 52984T from an Antarctic marine sediment.</title>
        <authorList>
            <person name="Lee Y.M."/>
            <person name="Shin S.C."/>
        </authorList>
    </citation>
    <scope>NUCLEOTIDE SEQUENCE [LARGE SCALE GENOMIC DNA]</scope>
    <source>
        <strain evidence="4 5">KCTC 52984</strain>
    </source>
</reference>
<evidence type="ECO:0000313" key="4">
    <source>
        <dbReference type="EMBL" id="QCY71332.1"/>
    </source>
</evidence>
<keyword evidence="3" id="KW-0472">Membrane</keyword>